<dbReference type="AlphaFoldDB" id="A0A839YDL6"/>
<gene>
    <name evidence="1" type="ORF">FHX36_003568</name>
</gene>
<sequence>MRTTGLPARSALGTSLTDAGTLDAVLVPLGGAGVVLGRSADGRPQPVPLFRPEPTSVVLLGGRALAQLVAFRSMAVGARVLVSTADPARWTNFAHLGAGSSGDVRLTPRPVPGGGTATVPHLVVADGVLPDVPGQPAADVPDDAGPAGGPASWSTTLTVLGQLTADSRDLLAGADLVLVQSPTPAEARTVAAALARPEAELPLSRLDPEEIGAVTRHGVRTWSSAPTSVERWLIGAVDRRPPRR</sequence>
<comment type="caution">
    <text evidence="1">The sequence shown here is derived from an EMBL/GenBank/DDBJ whole genome shotgun (WGS) entry which is preliminary data.</text>
</comment>
<proteinExistence type="predicted"/>
<reference evidence="1 2" key="1">
    <citation type="submission" date="2020-08" db="EMBL/GenBank/DDBJ databases">
        <title>Sequencing the genomes of 1000 actinobacteria strains.</title>
        <authorList>
            <person name="Klenk H.-P."/>
        </authorList>
    </citation>
    <scope>NUCLEOTIDE SEQUENCE [LARGE SCALE GENOMIC DNA]</scope>
    <source>
        <strain evidence="1 2">DSM 16678</strain>
    </source>
</reference>
<dbReference type="EMBL" id="JACIBU010000001">
    <property type="protein sequence ID" value="MBB3677833.1"/>
    <property type="molecule type" value="Genomic_DNA"/>
</dbReference>
<accession>A0A839YDL6</accession>
<evidence type="ECO:0000313" key="1">
    <source>
        <dbReference type="EMBL" id="MBB3677833.1"/>
    </source>
</evidence>
<evidence type="ECO:0000313" key="2">
    <source>
        <dbReference type="Proteomes" id="UP000580718"/>
    </source>
</evidence>
<name>A0A839YDL6_9ACTN</name>
<dbReference type="Proteomes" id="UP000580718">
    <property type="component" value="Unassembled WGS sequence"/>
</dbReference>
<protein>
    <submittedName>
        <fullName evidence="1">Uncharacterized protein</fullName>
    </submittedName>
</protein>
<dbReference type="RefSeq" id="WP_183513960.1">
    <property type="nucleotide sequence ID" value="NZ_JACIBU010000001.1"/>
</dbReference>
<organism evidence="1 2">
    <name type="scientific">Modestobacter versicolor</name>
    <dbReference type="NCBI Taxonomy" id="429133"/>
    <lineage>
        <taxon>Bacteria</taxon>
        <taxon>Bacillati</taxon>
        <taxon>Actinomycetota</taxon>
        <taxon>Actinomycetes</taxon>
        <taxon>Geodermatophilales</taxon>
        <taxon>Geodermatophilaceae</taxon>
        <taxon>Modestobacter</taxon>
    </lineage>
</organism>